<dbReference type="Gene3D" id="3.10.180.10">
    <property type="entry name" value="2,3-Dihydroxybiphenyl 1,2-Dioxygenase, domain 1"/>
    <property type="match status" value="1"/>
</dbReference>
<dbReference type="InterPro" id="IPR037523">
    <property type="entry name" value="VOC_core"/>
</dbReference>
<dbReference type="EMBL" id="CP058561">
    <property type="protein sequence ID" value="QUH28514.1"/>
    <property type="molecule type" value="Genomic_DNA"/>
</dbReference>
<dbReference type="AlphaFoldDB" id="A0A8J8M900"/>
<dbReference type="KEGG" id="vgu:HYG85_06065"/>
<organism evidence="2 3">
    <name type="scientific">Vallitalea guaymasensis</name>
    <dbReference type="NCBI Taxonomy" id="1185412"/>
    <lineage>
        <taxon>Bacteria</taxon>
        <taxon>Bacillati</taxon>
        <taxon>Bacillota</taxon>
        <taxon>Clostridia</taxon>
        <taxon>Lachnospirales</taxon>
        <taxon>Vallitaleaceae</taxon>
        <taxon>Vallitalea</taxon>
    </lineage>
</organism>
<dbReference type="Pfam" id="PF00903">
    <property type="entry name" value="Glyoxalase"/>
    <property type="match status" value="1"/>
</dbReference>
<dbReference type="RefSeq" id="WP_212692734.1">
    <property type="nucleotide sequence ID" value="NZ_CP058561.1"/>
</dbReference>
<protein>
    <submittedName>
        <fullName evidence="2">VOC family protein</fullName>
    </submittedName>
</protein>
<feature type="domain" description="VOC" evidence="1">
    <location>
        <begin position="7"/>
        <end position="151"/>
    </location>
</feature>
<evidence type="ECO:0000313" key="2">
    <source>
        <dbReference type="EMBL" id="QUH28514.1"/>
    </source>
</evidence>
<dbReference type="InterPro" id="IPR029068">
    <property type="entry name" value="Glyas_Bleomycin-R_OHBP_Dase"/>
</dbReference>
<dbReference type="PROSITE" id="PS51819">
    <property type="entry name" value="VOC"/>
    <property type="match status" value="1"/>
</dbReference>
<reference evidence="2 3" key="1">
    <citation type="submission" date="2020-07" db="EMBL/GenBank/DDBJ databases">
        <title>Vallitalea guaymasensis genome.</title>
        <authorList>
            <person name="Postec A."/>
        </authorList>
    </citation>
    <scope>NUCLEOTIDE SEQUENCE [LARGE SCALE GENOMIC DNA]</scope>
    <source>
        <strain evidence="2 3">Ra1766G1</strain>
    </source>
</reference>
<evidence type="ECO:0000313" key="3">
    <source>
        <dbReference type="Proteomes" id="UP000677305"/>
    </source>
</evidence>
<gene>
    <name evidence="2" type="ORF">HYG85_06065</name>
</gene>
<dbReference type="SUPFAM" id="SSF54593">
    <property type="entry name" value="Glyoxalase/Bleomycin resistance protein/Dihydroxybiphenyl dioxygenase"/>
    <property type="match status" value="1"/>
</dbReference>
<accession>A0A8J8M900</accession>
<name>A0A8J8M900_9FIRM</name>
<sequence length="154" mass="17693">MNDNNIKYIHTNIIAEDWKKLAEFYCEVFNCEPVLPERDLSGEWIDRLTEIDGVRVTGIHLRLPGSEEGPTLEIFEYKPEDKNERTQSINCKGFTHIAFHVDSVEEVLENLLKHGGSQIGEIVKKDYDGIGLLTVVYAKDPEGNFVEIQNWSRQ</sequence>
<keyword evidence="3" id="KW-1185">Reference proteome</keyword>
<dbReference type="Proteomes" id="UP000677305">
    <property type="component" value="Chromosome"/>
</dbReference>
<dbReference type="InterPro" id="IPR004360">
    <property type="entry name" value="Glyas_Fos-R_dOase_dom"/>
</dbReference>
<evidence type="ECO:0000259" key="1">
    <source>
        <dbReference type="PROSITE" id="PS51819"/>
    </source>
</evidence>
<proteinExistence type="predicted"/>